<dbReference type="RefSeq" id="WP_210185878.1">
    <property type="nucleotide sequence ID" value="NZ_FOSN01000002.1"/>
</dbReference>
<evidence type="ECO:0000259" key="7">
    <source>
        <dbReference type="Pfam" id="PF25963"/>
    </source>
</evidence>
<organism evidence="8 9">
    <name type="scientific">Methylocapsa palsarum</name>
    <dbReference type="NCBI Taxonomy" id="1612308"/>
    <lineage>
        <taxon>Bacteria</taxon>
        <taxon>Pseudomonadati</taxon>
        <taxon>Pseudomonadota</taxon>
        <taxon>Alphaproteobacteria</taxon>
        <taxon>Hyphomicrobiales</taxon>
        <taxon>Beijerinckiaceae</taxon>
        <taxon>Methylocapsa</taxon>
    </lineage>
</organism>
<protein>
    <submittedName>
        <fullName evidence="8">RND family efflux transporter, MFP subunit</fullName>
    </submittedName>
</protein>
<dbReference type="InterPro" id="IPR058634">
    <property type="entry name" value="AaeA-lik-b-barrel"/>
</dbReference>
<dbReference type="GO" id="GO:0022857">
    <property type="term" value="F:transmembrane transporter activity"/>
    <property type="evidence" value="ECO:0007669"/>
    <property type="project" value="InterPro"/>
</dbReference>
<dbReference type="InterPro" id="IPR050393">
    <property type="entry name" value="MFP_Efflux_Pump"/>
</dbReference>
<feature type="domain" description="Multidrug resistance protein MdtA-like barrel-sandwich hybrid" evidence="6">
    <location>
        <begin position="58"/>
        <end position="197"/>
    </location>
</feature>
<evidence type="ECO:0000256" key="2">
    <source>
        <dbReference type="ARBA" id="ARBA00022692"/>
    </source>
</evidence>
<dbReference type="InterPro" id="IPR006143">
    <property type="entry name" value="RND_pump_MFP"/>
</dbReference>
<comment type="similarity">
    <text evidence="1">Belongs to the membrane fusion protein (MFP) (TC 8.A.1) family.</text>
</comment>
<dbReference type="Proteomes" id="UP000198755">
    <property type="component" value="Unassembled WGS sequence"/>
</dbReference>
<evidence type="ECO:0000259" key="6">
    <source>
        <dbReference type="Pfam" id="PF25917"/>
    </source>
</evidence>
<dbReference type="Pfam" id="PF25917">
    <property type="entry name" value="BSH_RND"/>
    <property type="match status" value="1"/>
</dbReference>
<dbReference type="Pfam" id="PF25963">
    <property type="entry name" value="Beta-barrel_AAEA"/>
    <property type="match status" value="1"/>
</dbReference>
<sequence>MDAPEPKSKAAAAFARQRAMPLVLTLAMVTAAGFLGWAAWRAYMGAPWTRDGTVRVYVVTIAPEVAGRIVELPVVDNQFVHKGDLLMLIDPTDYTIAVRQAQAQVEQTRAVAENAQAESNRRQKLNLLAVTVEEKESYLSRAQSADASFQQAQAALDRARVNLERTRIVSPVNGYVTNLLAQLGDYATIGQNKVSIVNADSFWVDGYFEETQLGSIHEGDPAIVKLMGYDQIVRGHVNSIARGIKVSNAQPDPSGLAAVNPIFTFVRLAQRVPVRIELDEVPKEVRLIAGLTATVEIEPAPQKTARKDQKRTK</sequence>
<feature type="domain" description="p-hydroxybenzoic acid efflux pump subunit AaeA-like beta-barrel" evidence="7">
    <location>
        <begin position="201"/>
        <end position="297"/>
    </location>
</feature>
<evidence type="ECO:0000256" key="5">
    <source>
        <dbReference type="SAM" id="Phobius"/>
    </source>
</evidence>
<keyword evidence="9" id="KW-1185">Reference proteome</keyword>
<evidence type="ECO:0000256" key="4">
    <source>
        <dbReference type="ARBA" id="ARBA00023136"/>
    </source>
</evidence>
<gene>
    <name evidence="8" type="ORF">SAMN05444581_102207</name>
</gene>
<dbReference type="Gene3D" id="2.40.50.100">
    <property type="match status" value="1"/>
</dbReference>
<dbReference type="InterPro" id="IPR058625">
    <property type="entry name" value="MdtA-like_BSH"/>
</dbReference>
<accession>A0A1I3WXV5</accession>
<keyword evidence="2 5" id="KW-0812">Transmembrane</keyword>
<dbReference type="PANTHER" id="PTHR30367">
    <property type="entry name" value="P-HYDROXYBENZOIC ACID EFFLUX PUMP SUBUNIT AAEA-RELATED"/>
    <property type="match status" value="1"/>
</dbReference>
<evidence type="ECO:0000256" key="3">
    <source>
        <dbReference type="ARBA" id="ARBA00022989"/>
    </source>
</evidence>
<feature type="transmembrane region" description="Helical" evidence="5">
    <location>
        <begin position="21"/>
        <end position="40"/>
    </location>
</feature>
<dbReference type="AlphaFoldDB" id="A0A1I3WXV5"/>
<keyword evidence="4 5" id="KW-0472">Membrane</keyword>
<reference evidence="8 9" key="1">
    <citation type="submission" date="2016-10" db="EMBL/GenBank/DDBJ databases">
        <authorList>
            <person name="de Groot N.N."/>
        </authorList>
    </citation>
    <scope>NUCLEOTIDE SEQUENCE [LARGE SCALE GENOMIC DNA]</scope>
    <source>
        <strain evidence="8 9">NE2</strain>
    </source>
</reference>
<dbReference type="STRING" id="1612308.SAMN05444581_102207"/>
<evidence type="ECO:0000313" key="9">
    <source>
        <dbReference type="Proteomes" id="UP000198755"/>
    </source>
</evidence>
<dbReference type="SUPFAM" id="SSF111369">
    <property type="entry name" value="HlyD-like secretion proteins"/>
    <property type="match status" value="1"/>
</dbReference>
<proteinExistence type="inferred from homology"/>
<keyword evidence="3 5" id="KW-1133">Transmembrane helix</keyword>
<dbReference type="NCBIfam" id="TIGR01730">
    <property type="entry name" value="RND_mfp"/>
    <property type="match status" value="1"/>
</dbReference>
<evidence type="ECO:0000313" key="8">
    <source>
        <dbReference type="EMBL" id="SFK11969.1"/>
    </source>
</evidence>
<dbReference type="PANTHER" id="PTHR30367:SF1">
    <property type="entry name" value="MULTIDRUG RESISTANCE PROTEIN MDTN"/>
    <property type="match status" value="1"/>
</dbReference>
<evidence type="ECO:0000256" key="1">
    <source>
        <dbReference type="ARBA" id="ARBA00009477"/>
    </source>
</evidence>
<dbReference type="Gene3D" id="2.40.30.170">
    <property type="match status" value="1"/>
</dbReference>
<name>A0A1I3WXV5_9HYPH</name>
<dbReference type="GO" id="GO:0016020">
    <property type="term" value="C:membrane"/>
    <property type="evidence" value="ECO:0007669"/>
    <property type="project" value="InterPro"/>
</dbReference>
<dbReference type="EMBL" id="FOSN01000002">
    <property type="protein sequence ID" value="SFK11969.1"/>
    <property type="molecule type" value="Genomic_DNA"/>
</dbReference>